<reference evidence="3 4" key="1">
    <citation type="submission" date="2024-03" db="EMBL/GenBank/DDBJ databases">
        <title>Novel species of the genus Variovorax.</title>
        <authorList>
            <person name="Liu Q."/>
            <person name="Xin Y.-H."/>
        </authorList>
    </citation>
    <scope>NUCLEOTIDE SEQUENCE [LARGE SCALE GENOMIC DNA]</scope>
    <source>
        <strain evidence="3 4">KACC 18899</strain>
    </source>
</reference>
<comment type="caution">
    <text evidence="3">The sequence shown here is derived from an EMBL/GenBank/DDBJ whole genome shotgun (WGS) entry which is preliminary data.</text>
</comment>
<dbReference type="InterPro" id="IPR042100">
    <property type="entry name" value="Bug_dom1"/>
</dbReference>
<keyword evidence="4" id="KW-1185">Reference proteome</keyword>
<dbReference type="RefSeq" id="WP_340361062.1">
    <property type="nucleotide sequence ID" value="NZ_JBBKZU010000025.1"/>
</dbReference>
<keyword evidence="2" id="KW-0732">Signal</keyword>
<feature type="signal peptide" evidence="2">
    <location>
        <begin position="1"/>
        <end position="23"/>
    </location>
</feature>
<dbReference type="Proteomes" id="UP001365846">
    <property type="component" value="Unassembled WGS sequence"/>
</dbReference>
<evidence type="ECO:0000313" key="3">
    <source>
        <dbReference type="EMBL" id="MEJ8815866.1"/>
    </source>
</evidence>
<dbReference type="CDD" id="cd13578">
    <property type="entry name" value="PBP2_Bug27"/>
    <property type="match status" value="1"/>
</dbReference>
<evidence type="ECO:0000313" key="4">
    <source>
        <dbReference type="Proteomes" id="UP001365846"/>
    </source>
</evidence>
<dbReference type="InterPro" id="IPR005064">
    <property type="entry name" value="BUG"/>
</dbReference>
<protein>
    <submittedName>
        <fullName evidence="3">Tripartite tricarboxylate transporter substrate binding protein</fullName>
    </submittedName>
</protein>
<evidence type="ECO:0000256" key="1">
    <source>
        <dbReference type="ARBA" id="ARBA00006987"/>
    </source>
</evidence>
<feature type="chain" id="PRO_5046709632" evidence="2">
    <location>
        <begin position="24"/>
        <end position="322"/>
    </location>
</feature>
<gene>
    <name evidence="3" type="ORF">WKW77_32720</name>
</gene>
<dbReference type="PANTHER" id="PTHR42928:SF5">
    <property type="entry name" value="BLR1237 PROTEIN"/>
    <property type="match status" value="1"/>
</dbReference>
<dbReference type="Gene3D" id="3.40.190.150">
    <property type="entry name" value="Bordetella uptake gene, domain 1"/>
    <property type="match status" value="1"/>
</dbReference>
<proteinExistence type="inferred from homology"/>
<name>A0ABU8VRA0_9BURK</name>
<sequence length="322" mass="33914">MNFATKILCAALALAGASMGAHAQGYPSQPIKIVVGYQAGGPTDLTARLIADKMTRSMGQPIIVENKVGAGSNIASEFVAAAKPDGYTLLLAAAPISWNPMLYKNVKYDVLRSFEPIANVMTAPQILAVSTKLPVKDLKDLVALAKRQPGKLTYGSSGAGGSPHLAGELLKQRAGIDIVHVPYKGASGALNDLVAGHVDMSFMTSMSAIPHLASGNPKALAVASEKRLPQLPNVPTVAEMGYPGFEAESWNGLFAPAKTPPEIVSRLNAEVNKALQDPEVREKLTSQGAVVVGGTAQSFRSYLVKEVERWGGLMKTNKVTLD</sequence>
<accession>A0ABU8VRA0</accession>
<comment type="similarity">
    <text evidence="1">Belongs to the UPF0065 (bug) family.</text>
</comment>
<organism evidence="3 4">
    <name type="scientific">Variovorax ureilyticus</name>
    <dbReference type="NCBI Taxonomy" id="1836198"/>
    <lineage>
        <taxon>Bacteria</taxon>
        <taxon>Pseudomonadati</taxon>
        <taxon>Pseudomonadota</taxon>
        <taxon>Betaproteobacteria</taxon>
        <taxon>Burkholderiales</taxon>
        <taxon>Comamonadaceae</taxon>
        <taxon>Variovorax</taxon>
    </lineage>
</organism>
<dbReference type="Gene3D" id="3.40.190.10">
    <property type="entry name" value="Periplasmic binding protein-like II"/>
    <property type="match status" value="1"/>
</dbReference>
<dbReference type="EMBL" id="JBBKZU010000025">
    <property type="protein sequence ID" value="MEJ8815866.1"/>
    <property type="molecule type" value="Genomic_DNA"/>
</dbReference>
<dbReference type="SUPFAM" id="SSF53850">
    <property type="entry name" value="Periplasmic binding protein-like II"/>
    <property type="match status" value="1"/>
</dbReference>
<dbReference type="PIRSF" id="PIRSF017082">
    <property type="entry name" value="YflP"/>
    <property type="match status" value="1"/>
</dbReference>
<dbReference type="PANTHER" id="PTHR42928">
    <property type="entry name" value="TRICARBOXYLATE-BINDING PROTEIN"/>
    <property type="match status" value="1"/>
</dbReference>
<dbReference type="Pfam" id="PF03401">
    <property type="entry name" value="TctC"/>
    <property type="match status" value="1"/>
</dbReference>
<evidence type="ECO:0000256" key="2">
    <source>
        <dbReference type="SAM" id="SignalP"/>
    </source>
</evidence>